<dbReference type="EMBL" id="LZDL01000017">
    <property type="protein sequence ID" value="OBX47065.1"/>
    <property type="molecule type" value="Genomic_DNA"/>
</dbReference>
<dbReference type="Gene3D" id="3.40.50.150">
    <property type="entry name" value="Vaccinia Virus protein VP39"/>
    <property type="match status" value="1"/>
</dbReference>
<reference evidence="2 3" key="1">
    <citation type="submission" date="2016-06" db="EMBL/GenBank/DDBJ databases">
        <title>Draft genome of Haemophilus haemolyticus CCUG 24149.</title>
        <authorList>
            <person name="Engstrom-Jakobsson H."/>
            <person name="Salva-Serra F."/>
            <person name="Thorell K."/>
            <person name="Gonzales-Siles L."/>
            <person name="Karlsson R."/>
            <person name="Boulund F."/>
            <person name="Engstrand L."/>
            <person name="Kristiansson E."/>
            <person name="Moore E."/>
        </authorList>
    </citation>
    <scope>NUCLEOTIDE SEQUENCE [LARGE SCALE GENOMIC DNA]</scope>
    <source>
        <strain evidence="2 3">CCUG 24149</strain>
    </source>
</reference>
<evidence type="ECO:0000313" key="3">
    <source>
        <dbReference type="Proteomes" id="UP000092611"/>
    </source>
</evidence>
<accession>A0A1B8PF16</accession>
<keyword evidence="2" id="KW-0489">Methyltransferase</keyword>
<evidence type="ECO:0000313" key="2">
    <source>
        <dbReference type="EMBL" id="OBX47065.1"/>
    </source>
</evidence>
<dbReference type="AlphaFoldDB" id="A0A1B8PF16"/>
<dbReference type="SUPFAM" id="SSF53335">
    <property type="entry name" value="S-adenosyl-L-methionine-dependent methyltransferases"/>
    <property type="match status" value="1"/>
</dbReference>
<protein>
    <submittedName>
        <fullName evidence="2">SAM-dependent methyltransferase</fullName>
    </submittedName>
</protein>
<feature type="domain" description="Methyltransferase type 11" evidence="1">
    <location>
        <begin position="55"/>
        <end position="137"/>
    </location>
</feature>
<dbReference type="CDD" id="cd02440">
    <property type="entry name" value="AdoMet_MTases"/>
    <property type="match status" value="1"/>
</dbReference>
<dbReference type="InterPro" id="IPR013216">
    <property type="entry name" value="Methyltransf_11"/>
</dbReference>
<dbReference type="GO" id="GO:0008757">
    <property type="term" value="F:S-adenosylmethionine-dependent methyltransferase activity"/>
    <property type="evidence" value="ECO:0007669"/>
    <property type="project" value="InterPro"/>
</dbReference>
<evidence type="ECO:0000259" key="1">
    <source>
        <dbReference type="Pfam" id="PF08241"/>
    </source>
</evidence>
<sequence length="232" mass="26654">MIINWNAKATKPFIQPESWQNLPKGDEYCQALRQTLMPWMPKILGHQVLKIGGLSGEVNTNLPMHHQIILSEKITPNLTALCNAKVSLVQASLTELPFIQKEIHSVFLMNTLNFAQDPHQILRESHRVLADDGWIFIALFNPLSPLIFKRKMGDYPLRHYPAWRLIDWLSLLNFEVIEKCPIATQNKRATICSPLMLIIAQKRTYPLTLNPEKVRSKIPVFLEPVNAFKLKS</sequence>
<dbReference type="OrthoDB" id="6191410at2"/>
<organism evidence="2 3">
    <name type="scientific">Haemophilus haemolyticus</name>
    <dbReference type="NCBI Taxonomy" id="726"/>
    <lineage>
        <taxon>Bacteria</taxon>
        <taxon>Pseudomonadati</taxon>
        <taxon>Pseudomonadota</taxon>
        <taxon>Gammaproteobacteria</taxon>
        <taxon>Pasteurellales</taxon>
        <taxon>Pasteurellaceae</taxon>
        <taxon>Haemophilus</taxon>
    </lineage>
</organism>
<dbReference type="Pfam" id="PF08241">
    <property type="entry name" value="Methyltransf_11"/>
    <property type="match status" value="1"/>
</dbReference>
<proteinExistence type="predicted"/>
<name>A0A1B8PF16_HAEHA</name>
<keyword evidence="2" id="KW-0808">Transferase</keyword>
<dbReference type="GO" id="GO:0032259">
    <property type="term" value="P:methylation"/>
    <property type="evidence" value="ECO:0007669"/>
    <property type="project" value="UniProtKB-KW"/>
</dbReference>
<dbReference type="InterPro" id="IPR029063">
    <property type="entry name" value="SAM-dependent_MTases_sf"/>
</dbReference>
<dbReference type="Proteomes" id="UP000092611">
    <property type="component" value="Unassembled WGS sequence"/>
</dbReference>
<gene>
    <name evidence="2" type="ORF">A9Z62_09115</name>
</gene>
<dbReference type="RefSeq" id="WP_065246307.1">
    <property type="nucleotide sequence ID" value="NZ_LZDL01000017.1"/>
</dbReference>
<comment type="caution">
    <text evidence="2">The sequence shown here is derived from an EMBL/GenBank/DDBJ whole genome shotgun (WGS) entry which is preliminary data.</text>
</comment>